<dbReference type="AlphaFoldDB" id="A0A8B7PNS1"/>
<dbReference type="RefSeq" id="XP_018026977.1">
    <property type="nucleotide sequence ID" value="XM_018171488.2"/>
</dbReference>
<dbReference type="GO" id="GO:0005634">
    <property type="term" value="C:nucleus"/>
    <property type="evidence" value="ECO:0007669"/>
    <property type="project" value="UniProtKB-SubCell"/>
</dbReference>
<dbReference type="GO" id="GO:0005737">
    <property type="term" value="C:cytoplasm"/>
    <property type="evidence" value="ECO:0007669"/>
    <property type="project" value="UniProtKB-SubCell"/>
</dbReference>
<evidence type="ECO:0000256" key="3">
    <source>
        <dbReference type="ARBA" id="ARBA00004496"/>
    </source>
</evidence>
<keyword evidence="7" id="KW-0540">Nuclease</keyword>
<dbReference type="OMA" id="NYHSMNM"/>
<evidence type="ECO:0000256" key="9">
    <source>
        <dbReference type="ARBA" id="ARBA00022801"/>
    </source>
</evidence>
<dbReference type="OrthoDB" id="6366846at2759"/>
<name>A0A8B7PNS1_HYAAZ</name>
<evidence type="ECO:0000256" key="5">
    <source>
        <dbReference type="ARBA" id="ARBA00015519"/>
    </source>
</evidence>
<keyword evidence="6" id="KW-0963">Cytoplasm</keyword>
<dbReference type="Pfam" id="PF13359">
    <property type="entry name" value="DDE_Tnp_4"/>
    <property type="match status" value="1"/>
</dbReference>
<comment type="subcellular location">
    <subcellularLocation>
        <location evidence="3">Cytoplasm</location>
    </subcellularLocation>
    <subcellularLocation>
        <location evidence="2">Nucleus</location>
    </subcellularLocation>
</comment>
<dbReference type="GO" id="GO:0046872">
    <property type="term" value="F:metal ion binding"/>
    <property type="evidence" value="ECO:0007669"/>
    <property type="project" value="UniProtKB-KW"/>
</dbReference>
<dbReference type="PANTHER" id="PTHR22930:SF85">
    <property type="entry name" value="GH03217P-RELATED"/>
    <property type="match status" value="1"/>
</dbReference>
<comment type="function">
    <text evidence="12">Transposase-derived protein that may have nuclease activity. Does not have transposase activity.</text>
</comment>
<dbReference type="PANTHER" id="PTHR22930">
    <property type="match status" value="1"/>
</dbReference>
<evidence type="ECO:0000256" key="7">
    <source>
        <dbReference type="ARBA" id="ARBA00022722"/>
    </source>
</evidence>
<keyword evidence="10" id="KW-0539">Nucleus</keyword>
<evidence type="ECO:0000259" key="13">
    <source>
        <dbReference type="Pfam" id="PF13359"/>
    </source>
</evidence>
<dbReference type="KEGG" id="hazt:108682342"/>
<evidence type="ECO:0000256" key="6">
    <source>
        <dbReference type="ARBA" id="ARBA00022490"/>
    </source>
</evidence>
<evidence type="ECO:0000256" key="11">
    <source>
        <dbReference type="ARBA" id="ARBA00030126"/>
    </source>
</evidence>
<dbReference type="GeneID" id="108682342"/>
<evidence type="ECO:0000313" key="14">
    <source>
        <dbReference type="Proteomes" id="UP000694843"/>
    </source>
</evidence>
<dbReference type="InterPro" id="IPR045249">
    <property type="entry name" value="HARBI1-like"/>
</dbReference>
<evidence type="ECO:0000256" key="10">
    <source>
        <dbReference type="ARBA" id="ARBA00023242"/>
    </source>
</evidence>
<evidence type="ECO:0000256" key="12">
    <source>
        <dbReference type="ARBA" id="ARBA00045850"/>
    </source>
</evidence>
<dbReference type="PRINTS" id="PR02086">
    <property type="entry name" value="PUTNUCHARBI1"/>
</dbReference>
<organism evidence="14 15">
    <name type="scientific">Hyalella azteca</name>
    <name type="common">Amphipod</name>
    <dbReference type="NCBI Taxonomy" id="294128"/>
    <lineage>
        <taxon>Eukaryota</taxon>
        <taxon>Metazoa</taxon>
        <taxon>Ecdysozoa</taxon>
        <taxon>Arthropoda</taxon>
        <taxon>Crustacea</taxon>
        <taxon>Multicrustacea</taxon>
        <taxon>Malacostraca</taxon>
        <taxon>Eumalacostraca</taxon>
        <taxon>Peracarida</taxon>
        <taxon>Amphipoda</taxon>
        <taxon>Senticaudata</taxon>
        <taxon>Talitrida</taxon>
        <taxon>Talitroidea</taxon>
        <taxon>Hyalellidae</taxon>
        <taxon>Hyalella</taxon>
    </lineage>
</organism>
<sequence length="345" mass="39393">MELLFAHEYQQALRRERVFRDQLDLLHVCDQELISKYRFPRHEIINIIHELEPLLQRQTLRSHAITVCTQIMATLRFLASGSFQNVVGDISGLSQPSVSNIITSVTNALAEKSLNEVKMPAGVIERQQTMRDFHALGGFPRVIGAIDGSRIPIKAPVDDEAIFVNRKKFHSMNIQVVCDANKRIINFNVSNPGSTHDSYIWSNCELRARFQRGEFGDGLLLGDSGYPLEPFLMTPFANPALPAEQEYNRRHTRTRVIIEQVFGVLKSRFRCLHKSGGNLQYKPSKCAKIIAACLLLHNRCILMNIPNPDDYEEDEVYMEPEERGHDGAQRVLGRQVRDLLVHNFF</sequence>
<evidence type="ECO:0000313" key="15">
    <source>
        <dbReference type="RefSeq" id="XP_018026977.1"/>
    </source>
</evidence>
<evidence type="ECO:0000256" key="4">
    <source>
        <dbReference type="ARBA" id="ARBA00006958"/>
    </source>
</evidence>
<dbReference type="Proteomes" id="UP000694843">
    <property type="component" value="Unplaced"/>
</dbReference>
<keyword evidence="9" id="KW-0378">Hydrolase</keyword>
<reference evidence="15" key="1">
    <citation type="submission" date="2025-08" db="UniProtKB">
        <authorList>
            <consortium name="RefSeq"/>
        </authorList>
    </citation>
    <scope>IDENTIFICATION</scope>
    <source>
        <tissue evidence="15">Whole organism</tissue>
    </source>
</reference>
<proteinExistence type="inferred from homology"/>
<dbReference type="InterPro" id="IPR026103">
    <property type="entry name" value="HARBI1_animal"/>
</dbReference>
<keyword evidence="14" id="KW-1185">Reference proteome</keyword>
<dbReference type="InterPro" id="IPR027806">
    <property type="entry name" value="HARBI1_dom"/>
</dbReference>
<comment type="cofactor">
    <cofactor evidence="1">
        <name>a divalent metal cation</name>
        <dbReference type="ChEBI" id="CHEBI:60240"/>
    </cofactor>
</comment>
<accession>A0A8B7PNS1</accession>
<keyword evidence="8" id="KW-0479">Metal-binding</keyword>
<protein>
    <recommendedName>
        <fullName evidence="5">Putative nuclease HARBI1</fullName>
    </recommendedName>
    <alternativeName>
        <fullName evidence="11">Harbinger transposase-derived nuclease</fullName>
    </alternativeName>
</protein>
<gene>
    <name evidence="15" type="primary">LOC108682342</name>
</gene>
<dbReference type="GO" id="GO:0016787">
    <property type="term" value="F:hydrolase activity"/>
    <property type="evidence" value="ECO:0007669"/>
    <property type="project" value="UniProtKB-KW"/>
</dbReference>
<comment type="similarity">
    <text evidence="4">Belongs to the HARBI1 family.</text>
</comment>
<feature type="domain" description="DDE Tnp4" evidence="13">
    <location>
        <begin position="146"/>
        <end position="298"/>
    </location>
</feature>
<evidence type="ECO:0000256" key="2">
    <source>
        <dbReference type="ARBA" id="ARBA00004123"/>
    </source>
</evidence>
<evidence type="ECO:0000256" key="1">
    <source>
        <dbReference type="ARBA" id="ARBA00001968"/>
    </source>
</evidence>
<evidence type="ECO:0000256" key="8">
    <source>
        <dbReference type="ARBA" id="ARBA00022723"/>
    </source>
</evidence>
<dbReference type="GO" id="GO:0004518">
    <property type="term" value="F:nuclease activity"/>
    <property type="evidence" value="ECO:0007669"/>
    <property type="project" value="UniProtKB-KW"/>
</dbReference>